<sequence>MLCDRQLIYEHRDRGILGFSTTMNRPLSFLAVLPTESATPVS</sequence>
<organism evidence="1 2">
    <name type="scientific">Synechococcus elongatus PCC 11801</name>
    <dbReference type="NCBI Taxonomy" id="2219813"/>
    <lineage>
        <taxon>Bacteria</taxon>
        <taxon>Bacillati</taxon>
        <taxon>Cyanobacteriota</taxon>
        <taxon>Cyanophyceae</taxon>
        <taxon>Synechococcales</taxon>
        <taxon>Synechococcaceae</taxon>
        <taxon>Synechococcus</taxon>
    </lineage>
</organism>
<evidence type="ECO:0000313" key="2">
    <source>
        <dbReference type="Proteomes" id="UP000267249"/>
    </source>
</evidence>
<accession>A0AAQ3MDR4</accession>
<gene>
    <name evidence="1" type="ORF">DOP62_13755</name>
</gene>
<dbReference type="Proteomes" id="UP000267249">
    <property type="component" value="Chromosome"/>
</dbReference>
<proteinExistence type="predicted"/>
<dbReference type="EMBL" id="CP030139">
    <property type="protein sequence ID" value="WVS92433.1"/>
    <property type="molecule type" value="Genomic_DNA"/>
</dbReference>
<name>A0AAQ3MDR4_SYNEL</name>
<protein>
    <submittedName>
        <fullName evidence="1">Uncharacterized protein</fullName>
    </submittedName>
</protein>
<reference evidence="1 2" key="1">
    <citation type="journal article" date="2018" name="Sci. Rep.">
        <title>Genome Features and Biochemical Characteristics of a Robust, Fast Growing and Naturally Transformable Cyanobacterium Synechococcus elongatus PCC 11801 Isolated from India.</title>
        <authorList>
            <person name="Jaiswal D."/>
            <person name="Sengupta A."/>
            <person name="Sohoni S."/>
            <person name="Sengupta S."/>
            <person name="Phadnavis A.G."/>
            <person name="Pakrasi H.B."/>
            <person name="Wangikar P.P."/>
        </authorList>
    </citation>
    <scope>NUCLEOTIDE SEQUENCE [LARGE SCALE GENOMIC DNA]</scope>
    <source>
        <strain evidence="1 2">PCC 11801</strain>
    </source>
</reference>
<dbReference type="RefSeq" id="WP_261789992.1">
    <property type="nucleotide sequence ID" value="NZ_CP030139.2"/>
</dbReference>
<dbReference type="AlphaFoldDB" id="A0AAQ3MDR4"/>
<evidence type="ECO:0000313" key="1">
    <source>
        <dbReference type="EMBL" id="WVS92433.1"/>
    </source>
</evidence>